<proteinExistence type="predicted"/>
<evidence type="ECO:0000313" key="1">
    <source>
        <dbReference type="EnsemblMetazoa" id="GAUT046777-PA"/>
    </source>
</evidence>
<accession>A0A1A9VT84</accession>
<dbReference type="EnsemblMetazoa" id="GAUT046777-RA">
    <property type="protein sequence ID" value="GAUT046777-PA"/>
    <property type="gene ID" value="GAUT046777"/>
</dbReference>
<dbReference type="VEuPathDB" id="VectorBase:GAUT046777"/>
<protein>
    <submittedName>
        <fullName evidence="1">Uncharacterized protein</fullName>
    </submittedName>
</protein>
<organism evidence="1 2">
    <name type="scientific">Glossina austeni</name>
    <name type="common">Savannah tsetse fly</name>
    <dbReference type="NCBI Taxonomy" id="7395"/>
    <lineage>
        <taxon>Eukaryota</taxon>
        <taxon>Metazoa</taxon>
        <taxon>Ecdysozoa</taxon>
        <taxon>Arthropoda</taxon>
        <taxon>Hexapoda</taxon>
        <taxon>Insecta</taxon>
        <taxon>Pterygota</taxon>
        <taxon>Neoptera</taxon>
        <taxon>Endopterygota</taxon>
        <taxon>Diptera</taxon>
        <taxon>Brachycera</taxon>
        <taxon>Muscomorpha</taxon>
        <taxon>Hippoboscoidea</taxon>
        <taxon>Glossinidae</taxon>
        <taxon>Glossina</taxon>
    </lineage>
</organism>
<dbReference type="Proteomes" id="UP000078200">
    <property type="component" value="Unassembled WGS sequence"/>
</dbReference>
<reference evidence="1" key="1">
    <citation type="submission" date="2020-05" db="UniProtKB">
        <authorList>
            <consortium name="EnsemblMetazoa"/>
        </authorList>
    </citation>
    <scope>IDENTIFICATION</scope>
    <source>
        <strain evidence="1">TTRI</strain>
    </source>
</reference>
<sequence length="124" mass="15583">MRTMFTSRANVPIFYKKEYHKLYFIHMFVEEEIYAYIYTHIPCIYQTIRFDCRIHSYQLNNKLVLLRERHSNYIRTCIRKIFCYKLLSYILYPTTHVLYLMSYNLDRLPISYVFYRRMRNKFLV</sequence>
<name>A0A1A9VT84_GLOAU</name>
<dbReference type="AlphaFoldDB" id="A0A1A9VT84"/>
<keyword evidence="2" id="KW-1185">Reference proteome</keyword>
<evidence type="ECO:0000313" key="2">
    <source>
        <dbReference type="Proteomes" id="UP000078200"/>
    </source>
</evidence>